<name>A0A0R2CHI1_9LACO</name>
<dbReference type="EMBL" id="AYZE01000014">
    <property type="protein sequence ID" value="KRM91135.1"/>
    <property type="molecule type" value="Genomic_DNA"/>
</dbReference>
<keyword evidence="6" id="KW-1133">Transmembrane helix</keyword>
<dbReference type="Pfam" id="PF17966">
    <property type="entry name" value="Muc_B2"/>
    <property type="match status" value="1"/>
</dbReference>
<protein>
    <recommendedName>
        <fullName evidence="8">Gram-positive cocci surface proteins LPxTG domain-containing protein</fullName>
    </recommendedName>
</protein>
<dbReference type="PATRIC" id="fig|1423729.3.peg.1148"/>
<dbReference type="OrthoDB" id="2171275at2"/>
<keyword evidence="1" id="KW-0134">Cell wall</keyword>
<proteinExistence type="predicted"/>
<evidence type="ECO:0000256" key="3">
    <source>
        <dbReference type="ARBA" id="ARBA00022729"/>
    </source>
</evidence>
<keyword evidence="2" id="KW-0964">Secreted</keyword>
<dbReference type="Pfam" id="PF00746">
    <property type="entry name" value="Gram_pos_anchor"/>
    <property type="match status" value="1"/>
</dbReference>
<dbReference type="Gene3D" id="3.10.20.470">
    <property type="match status" value="1"/>
</dbReference>
<feature type="transmembrane region" description="Helical" evidence="6">
    <location>
        <begin position="566"/>
        <end position="585"/>
    </location>
</feature>
<dbReference type="Gene3D" id="3.10.20.320">
    <property type="entry name" value="Putative peptidoglycan bound protein (lpxtg motif)"/>
    <property type="match status" value="1"/>
</dbReference>
<feature type="chain" id="PRO_5038719091" description="Gram-positive cocci surface proteins LPxTG domain-containing protein" evidence="7">
    <location>
        <begin position="24"/>
        <end position="591"/>
    </location>
</feature>
<evidence type="ECO:0000256" key="7">
    <source>
        <dbReference type="SAM" id="SignalP"/>
    </source>
</evidence>
<evidence type="ECO:0000256" key="1">
    <source>
        <dbReference type="ARBA" id="ARBA00022512"/>
    </source>
</evidence>
<dbReference type="InterPro" id="IPR013320">
    <property type="entry name" value="ConA-like_dom_sf"/>
</dbReference>
<dbReference type="InterPro" id="IPR041558">
    <property type="entry name" value="MucBP_2"/>
</dbReference>
<dbReference type="InterPro" id="IPR009459">
    <property type="entry name" value="MucBP_dom"/>
</dbReference>
<dbReference type="AlphaFoldDB" id="A0A0R2CHI1"/>
<dbReference type="STRING" id="1423729.FC80_GL001134"/>
<evidence type="ECO:0000313" key="10">
    <source>
        <dbReference type="Proteomes" id="UP000051131"/>
    </source>
</evidence>
<gene>
    <name evidence="9" type="ORF">FC80_GL001134</name>
</gene>
<evidence type="ECO:0000256" key="6">
    <source>
        <dbReference type="SAM" id="Phobius"/>
    </source>
</evidence>
<comment type="caution">
    <text evidence="9">The sequence shown here is derived from an EMBL/GenBank/DDBJ whole genome shotgun (WGS) entry which is preliminary data.</text>
</comment>
<feature type="domain" description="Gram-positive cocci surface proteins LPxTG" evidence="8">
    <location>
        <begin position="555"/>
        <end position="591"/>
    </location>
</feature>
<dbReference type="Pfam" id="PF17965">
    <property type="entry name" value="MucBP_2"/>
    <property type="match status" value="1"/>
</dbReference>
<sequence>MNKKQGIIFVATTSLMLSGAALSHVILNNNDVVQAAVVRSADSRTVTVEPSDFRDYFQANGNADVPYDTSTWTQTLTTDDKSESGNVTLKTKIDMSQNFDFKGYVNLGDKSKSQGGADGIGILFQPGDVSTVGNTGGAMGIGNIQGAFGFKLDTYYNGWSESDFTADPSEFSSGESFGAFVDGTNGQAVTIADTAKEIAQPSGNTFKPIDIEYNGSTKTMTITYDGQTWSRDISDWLGDNTAMSFAISASTGANHNLQQLQNVTFTYTVAQGKVNANYVDDSGKTIAPEVTTEGDIDSNYATTQKEIPGYTFEKVTGDSASGEYTANDKTVTYVYTRNQGTADVKYIDDTANKTLLDTPLSGNTGDKSSYTTADTIKKYESEGYELVSDNYPADSITFGDTPQYFEVHLKHGQTVTNETKQVNETIHYVYSDGSQAADDYKATPVEFTRTVTTDNVTGEKTYGDWTPTTGTSFAKVTSPVITGYTPDKSEIGEITGITDTSSDVEETVTYTKSIVPKQPFEPATPTGNDNDAGTGTAIKKVVDKKTVVPVGKKTLPQTGDEQNNNVLWGIALIALAGAGFIIGLARRNKKI</sequence>
<keyword evidence="6" id="KW-0812">Transmembrane</keyword>
<dbReference type="Proteomes" id="UP000051131">
    <property type="component" value="Unassembled WGS sequence"/>
</dbReference>
<feature type="signal peptide" evidence="7">
    <location>
        <begin position="1"/>
        <end position="23"/>
    </location>
</feature>
<dbReference type="InterPro" id="IPR041495">
    <property type="entry name" value="Mub_B2"/>
</dbReference>
<dbReference type="CDD" id="cd01951">
    <property type="entry name" value="lectin_L-type"/>
    <property type="match status" value="1"/>
</dbReference>
<dbReference type="Pfam" id="PF18483">
    <property type="entry name" value="Lectin_L-type_dom"/>
    <property type="match status" value="1"/>
</dbReference>
<dbReference type="Gene3D" id="2.60.120.200">
    <property type="match status" value="1"/>
</dbReference>
<reference evidence="9 10" key="1">
    <citation type="journal article" date="2015" name="Genome Announc.">
        <title>Expanding the biotechnology potential of lactobacilli through comparative genomics of 213 strains and associated genera.</title>
        <authorList>
            <person name="Sun Z."/>
            <person name="Harris H.M."/>
            <person name="McCann A."/>
            <person name="Guo C."/>
            <person name="Argimon S."/>
            <person name="Zhang W."/>
            <person name="Yang X."/>
            <person name="Jeffery I.B."/>
            <person name="Cooney J.C."/>
            <person name="Kagawa T.F."/>
            <person name="Liu W."/>
            <person name="Song Y."/>
            <person name="Salvetti E."/>
            <person name="Wrobel A."/>
            <person name="Rasinkangas P."/>
            <person name="Parkhill J."/>
            <person name="Rea M.C."/>
            <person name="O'Sullivan O."/>
            <person name="Ritari J."/>
            <person name="Douillard F.P."/>
            <person name="Paul Ross R."/>
            <person name="Yang R."/>
            <person name="Briner A.E."/>
            <person name="Felis G.E."/>
            <person name="de Vos W.M."/>
            <person name="Barrangou R."/>
            <person name="Klaenhammer T.R."/>
            <person name="Caufield P.W."/>
            <person name="Cui Y."/>
            <person name="Zhang H."/>
            <person name="O'Toole P.W."/>
        </authorList>
    </citation>
    <scope>NUCLEOTIDE SEQUENCE [LARGE SCALE GENOMIC DNA]</scope>
    <source>
        <strain evidence="9 10">DSM 21116</strain>
    </source>
</reference>
<dbReference type="SUPFAM" id="SSF49899">
    <property type="entry name" value="Concanavalin A-like lectins/glucanases"/>
    <property type="match status" value="1"/>
</dbReference>
<keyword evidence="6" id="KW-0472">Membrane</keyword>
<dbReference type="RefSeq" id="WP_057829333.1">
    <property type="nucleotide sequence ID" value="NZ_AYZE01000014.1"/>
</dbReference>
<evidence type="ECO:0000256" key="2">
    <source>
        <dbReference type="ARBA" id="ARBA00022525"/>
    </source>
</evidence>
<dbReference type="InterPro" id="IPR056573">
    <property type="entry name" value="Lectin_L-type_dom"/>
</dbReference>
<accession>A0A0R2CHI1</accession>
<evidence type="ECO:0000313" key="9">
    <source>
        <dbReference type="EMBL" id="KRM91135.1"/>
    </source>
</evidence>
<dbReference type="Gene3D" id="2.60.40.4300">
    <property type="match status" value="1"/>
</dbReference>
<dbReference type="NCBIfam" id="TIGR01167">
    <property type="entry name" value="LPXTG_anchor"/>
    <property type="match status" value="1"/>
</dbReference>
<evidence type="ECO:0000259" key="8">
    <source>
        <dbReference type="PROSITE" id="PS50847"/>
    </source>
</evidence>
<dbReference type="Pfam" id="PF06458">
    <property type="entry name" value="MucBP"/>
    <property type="match status" value="1"/>
</dbReference>
<keyword evidence="4" id="KW-0677">Repeat</keyword>
<keyword evidence="3 7" id="KW-0732">Signal</keyword>
<organism evidence="9 10">
    <name type="scientific">Liquorilactobacillus cacaonum DSM 21116</name>
    <dbReference type="NCBI Taxonomy" id="1423729"/>
    <lineage>
        <taxon>Bacteria</taxon>
        <taxon>Bacillati</taxon>
        <taxon>Bacillota</taxon>
        <taxon>Bacilli</taxon>
        <taxon>Lactobacillales</taxon>
        <taxon>Lactobacillaceae</taxon>
        <taxon>Liquorilactobacillus</taxon>
    </lineage>
</organism>
<dbReference type="PROSITE" id="PS50847">
    <property type="entry name" value="GRAM_POS_ANCHORING"/>
    <property type="match status" value="1"/>
</dbReference>
<evidence type="ECO:0000256" key="5">
    <source>
        <dbReference type="ARBA" id="ARBA00023088"/>
    </source>
</evidence>
<evidence type="ECO:0000256" key="4">
    <source>
        <dbReference type="ARBA" id="ARBA00022737"/>
    </source>
</evidence>
<dbReference type="InterPro" id="IPR019931">
    <property type="entry name" value="LPXTG_anchor"/>
</dbReference>
<keyword evidence="5" id="KW-0572">Peptidoglycan-anchor</keyword>
<keyword evidence="10" id="KW-1185">Reference proteome</keyword>